<evidence type="ECO:0000313" key="3">
    <source>
        <dbReference type="EMBL" id="PIK51252.1"/>
    </source>
</evidence>
<comment type="caution">
    <text evidence="3">The sequence shown here is derived from an EMBL/GenBank/DDBJ whole genome shotgun (WGS) entry which is preliminary data.</text>
</comment>
<dbReference type="PANTHER" id="PTHR12436">
    <property type="entry name" value="80 KDA MCM3-ASSOCIATED PROTEIN"/>
    <property type="match status" value="1"/>
</dbReference>
<evidence type="ECO:0000259" key="1">
    <source>
        <dbReference type="Pfam" id="PF03399"/>
    </source>
</evidence>
<dbReference type="InterPro" id="IPR005062">
    <property type="entry name" value="SAC3/GANP/THP3_conserved"/>
</dbReference>
<organism evidence="3 4">
    <name type="scientific">Stichopus japonicus</name>
    <name type="common">Sea cucumber</name>
    <dbReference type="NCBI Taxonomy" id="307972"/>
    <lineage>
        <taxon>Eukaryota</taxon>
        <taxon>Metazoa</taxon>
        <taxon>Echinodermata</taxon>
        <taxon>Eleutherozoa</taxon>
        <taxon>Echinozoa</taxon>
        <taxon>Holothuroidea</taxon>
        <taxon>Aspidochirotacea</taxon>
        <taxon>Aspidochirotida</taxon>
        <taxon>Stichopodidae</taxon>
        <taxon>Apostichopus</taxon>
    </lineage>
</organism>
<protein>
    <submittedName>
        <fullName evidence="3">Putative 80 kDa MCM3-associated protein</fullName>
    </submittedName>
</protein>
<dbReference type="AlphaFoldDB" id="A0A2G8KTF1"/>
<name>A0A2G8KTF1_STIJA</name>
<evidence type="ECO:0000313" key="4">
    <source>
        <dbReference type="Proteomes" id="UP000230750"/>
    </source>
</evidence>
<feature type="domain" description="SAC3/GANP/THP3 conserved" evidence="1">
    <location>
        <begin position="23"/>
        <end position="125"/>
    </location>
</feature>
<feature type="domain" description="Germinal-centre associated nuclear protein MCM3AP" evidence="2">
    <location>
        <begin position="467"/>
        <end position="610"/>
    </location>
</feature>
<dbReference type="PANTHER" id="PTHR12436:SF3">
    <property type="entry name" value="GERMINAL-CENTER ASSOCIATED NUCLEAR PROTEIN"/>
    <property type="match status" value="1"/>
</dbReference>
<dbReference type="Proteomes" id="UP000230750">
    <property type="component" value="Unassembled WGS sequence"/>
</dbReference>
<dbReference type="EMBL" id="MRZV01000382">
    <property type="protein sequence ID" value="PIK51252.1"/>
    <property type="molecule type" value="Genomic_DNA"/>
</dbReference>
<proteinExistence type="predicted"/>
<dbReference type="GO" id="GO:0070390">
    <property type="term" value="C:transcription export complex 2"/>
    <property type="evidence" value="ECO:0007669"/>
    <property type="project" value="TreeGrafter"/>
</dbReference>
<dbReference type="Pfam" id="PF16769">
    <property type="entry name" value="MCM3AP_GANP"/>
    <property type="match status" value="1"/>
</dbReference>
<gene>
    <name evidence="3" type="ORF">BSL78_11855</name>
</gene>
<dbReference type="Pfam" id="PF03399">
    <property type="entry name" value="SAC3_GANP"/>
    <property type="match status" value="1"/>
</dbReference>
<dbReference type="InterPro" id="IPR045107">
    <property type="entry name" value="SAC3/GANP/THP3"/>
</dbReference>
<accession>A0A2G8KTF1</accession>
<sequence>MIGRYGFWSRDLNITCNLADFLQVQTYHDGVRNSEAILFSVQCVSSISSQNYVKFFKLVKSASYLNGCIMHRYFTQVRNIALEIINKAFSTNRGSPYPLSEVMRLLAFETQEQTMEFCSAHGLNVLNGYVQLSRSEFFQPDYVIPLARSISIIEEKNRSLIGEVVNGGPLPPNLRHLPASSFDEKGRFTLNKIRSSETGSTKERCDVEGKADAIEPLHKQIAPEFHLPDPELIMRTGIDVTNEVIKELALSVSNEVLISATSDELAEEIIEETSMDRWSRSHEDTCRKPEKTTSEDLNMKGLVFISFSKGKSNNKIRLWQGLQREQIVAERERITDEISKDILSCTIEEVLQSEISDLVSTEKRLYEEDQRAEQLDRIARIARDLSQDYSDAAVTTFSEQISREVFEEELRIRDEALAEIERMVHQLQKARFLKIWRKILAKKLRLKDTIETFPAGPAMNDTADQLKEFSSLGKSNRGLSGSAQRIYDRQHDIANAIMQHHRSRYVSSKALWSPFDLPDLIGQHLIDVQGELDHVFWKLMVSLPSSSRSEEFALFSSWFKSKLRRGYIPEQMRRNNLDEGLEVETCSLYSSKCNEGGTVISVCTKVISGTPPSSTGDHLTDKLIRETLKQQGLVRS</sequence>
<dbReference type="Gene3D" id="1.25.40.990">
    <property type="match status" value="1"/>
</dbReference>
<dbReference type="GO" id="GO:0005737">
    <property type="term" value="C:cytoplasm"/>
    <property type="evidence" value="ECO:0007669"/>
    <property type="project" value="TreeGrafter"/>
</dbReference>
<dbReference type="GO" id="GO:0006406">
    <property type="term" value="P:mRNA export from nucleus"/>
    <property type="evidence" value="ECO:0007669"/>
    <property type="project" value="TreeGrafter"/>
</dbReference>
<evidence type="ECO:0000259" key="2">
    <source>
        <dbReference type="Pfam" id="PF16769"/>
    </source>
</evidence>
<dbReference type="OrthoDB" id="21502at2759"/>
<reference evidence="3 4" key="1">
    <citation type="journal article" date="2017" name="PLoS Biol.">
        <title>The sea cucumber genome provides insights into morphological evolution and visceral regeneration.</title>
        <authorList>
            <person name="Zhang X."/>
            <person name="Sun L."/>
            <person name="Yuan J."/>
            <person name="Sun Y."/>
            <person name="Gao Y."/>
            <person name="Zhang L."/>
            <person name="Li S."/>
            <person name="Dai H."/>
            <person name="Hamel J.F."/>
            <person name="Liu C."/>
            <person name="Yu Y."/>
            <person name="Liu S."/>
            <person name="Lin W."/>
            <person name="Guo K."/>
            <person name="Jin S."/>
            <person name="Xu P."/>
            <person name="Storey K.B."/>
            <person name="Huan P."/>
            <person name="Zhang T."/>
            <person name="Zhou Y."/>
            <person name="Zhang J."/>
            <person name="Lin C."/>
            <person name="Li X."/>
            <person name="Xing L."/>
            <person name="Huo D."/>
            <person name="Sun M."/>
            <person name="Wang L."/>
            <person name="Mercier A."/>
            <person name="Li F."/>
            <person name="Yang H."/>
            <person name="Xiang J."/>
        </authorList>
    </citation>
    <scope>NUCLEOTIDE SEQUENCE [LARGE SCALE GENOMIC DNA]</scope>
    <source>
        <strain evidence="3">Shaxun</strain>
        <tissue evidence="3">Muscle</tissue>
    </source>
</reference>
<dbReference type="STRING" id="307972.A0A2G8KTF1"/>
<keyword evidence="4" id="KW-1185">Reference proteome</keyword>
<dbReference type="InterPro" id="IPR031907">
    <property type="entry name" value="MCM3AP_GANP"/>
</dbReference>